<evidence type="ECO:0000313" key="3">
    <source>
        <dbReference type="Proteomes" id="UP000663671"/>
    </source>
</evidence>
<dbReference type="AlphaFoldDB" id="A0A8A1MLG2"/>
<sequence length="247" mass="26899">MARRNGTRPTGWTGKPSGQSLIGLNWASGEVGEWASHTRLGRKQRVGGKLLERCWSVEWSGWSGWSVGWAWRAIGWMACSPGKGTTNSASAVARQGTHPQKFPIVHRMVLSEKGGGRGEKHPWTSGVRLFCCYFEPLQRHYDEHPELACPGNNFLSVHGVTGSRGHEGRAGEGRKEGHGLAPREWTAAVWTSPPLALDSIGELEPNPVLCSREGQRARGLGACRSTCSLGAIEPATLHGRIRARHQS</sequence>
<feature type="region of interest" description="Disordered" evidence="1">
    <location>
        <begin position="161"/>
        <end position="180"/>
    </location>
</feature>
<accession>A0A8A1MLG2</accession>
<name>A0A8A1MLG2_AJECA</name>
<gene>
    <name evidence="2" type="ORF">I7I51_02859</name>
</gene>
<feature type="compositionally biased region" description="Basic and acidic residues" evidence="1">
    <location>
        <begin position="164"/>
        <end position="178"/>
    </location>
</feature>
<dbReference type="Proteomes" id="UP000663671">
    <property type="component" value="Chromosome 6"/>
</dbReference>
<dbReference type="EMBL" id="CP069116">
    <property type="protein sequence ID" value="QSS66669.1"/>
    <property type="molecule type" value="Genomic_DNA"/>
</dbReference>
<dbReference type="VEuPathDB" id="FungiDB:I7I51_02859"/>
<protein>
    <submittedName>
        <fullName evidence="2">Uncharacterized protein</fullName>
    </submittedName>
</protein>
<evidence type="ECO:0000256" key="1">
    <source>
        <dbReference type="SAM" id="MobiDB-lite"/>
    </source>
</evidence>
<reference evidence="2" key="1">
    <citation type="submission" date="2021-01" db="EMBL/GenBank/DDBJ databases">
        <title>Chromosome-level genome assembly of a human fungal pathogen reveals clustering of transcriptionally co-regulated genes.</title>
        <authorList>
            <person name="Voorhies M."/>
            <person name="Cohen S."/>
            <person name="Shea T.P."/>
            <person name="Petrus S."/>
            <person name="Munoz J.F."/>
            <person name="Poplawski S."/>
            <person name="Goldman W.E."/>
            <person name="Michael T."/>
            <person name="Cuomo C.A."/>
            <person name="Sil A."/>
            <person name="Beyhan S."/>
        </authorList>
    </citation>
    <scope>NUCLEOTIDE SEQUENCE</scope>
    <source>
        <strain evidence="2">WU24</strain>
    </source>
</reference>
<organism evidence="2 3">
    <name type="scientific">Ajellomyces capsulatus</name>
    <name type="common">Darling's disease fungus</name>
    <name type="synonym">Histoplasma capsulatum</name>
    <dbReference type="NCBI Taxonomy" id="5037"/>
    <lineage>
        <taxon>Eukaryota</taxon>
        <taxon>Fungi</taxon>
        <taxon>Dikarya</taxon>
        <taxon>Ascomycota</taxon>
        <taxon>Pezizomycotina</taxon>
        <taxon>Eurotiomycetes</taxon>
        <taxon>Eurotiomycetidae</taxon>
        <taxon>Onygenales</taxon>
        <taxon>Ajellomycetaceae</taxon>
        <taxon>Histoplasma</taxon>
    </lineage>
</organism>
<proteinExistence type="predicted"/>
<evidence type="ECO:0000313" key="2">
    <source>
        <dbReference type="EMBL" id="QSS66669.1"/>
    </source>
</evidence>